<dbReference type="PANTHER" id="PTHR31198">
    <property type="entry name" value="COILED-COIL DOMAIN-CONTAINING PROTEIN 84"/>
    <property type="match status" value="1"/>
</dbReference>
<keyword evidence="1" id="KW-1185">Reference proteome</keyword>
<reference evidence="2" key="1">
    <citation type="submission" date="2025-08" db="UniProtKB">
        <authorList>
            <consortium name="RefSeq"/>
        </authorList>
    </citation>
    <scope>IDENTIFICATION</scope>
</reference>
<evidence type="ECO:0000313" key="1">
    <source>
        <dbReference type="Proteomes" id="UP001652625"/>
    </source>
</evidence>
<dbReference type="Proteomes" id="UP001652625">
    <property type="component" value="Chromosome 06"/>
</dbReference>
<protein>
    <submittedName>
        <fullName evidence="2">Centrosomal AT-AC splicing factor isoform X1</fullName>
    </submittedName>
</protein>
<evidence type="ECO:0000313" key="2">
    <source>
        <dbReference type="RefSeq" id="XP_065656053.1"/>
    </source>
</evidence>
<dbReference type="PANTHER" id="PTHR31198:SF1">
    <property type="entry name" value="CENTROSOMAL AT-AC SPLICING FACTOR"/>
    <property type="match status" value="1"/>
</dbReference>
<dbReference type="InterPro" id="IPR028015">
    <property type="entry name" value="CCDC84-like"/>
</dbReference>
<name>A0ABM4C3B9_HYDVU</name>
<dbReference type="GeneID" id="100208421"/>
<gene>
    <name evidence="2" type="primary">LOC100208421</name>
</gene>
<accession>A0ABM4C3B9</accession>
<organism evidence="1 2">
    <name type="scientific">Hydra vulgaris</name>
    <name type="common">Hydra</name>
    <name type="synonym">Hydra attenuata</name>
    <dbReference type="NCBI Taxonomy" id="6087"/>
    <lineage>
        <taxon>Eukaryota</taxon>
        <taxon>Metazoa</taxon>
        <taxon>Cnidaria</taxon>
        <taxon>Hydrozoa</taxon>
        <taxon>Hydroidolina</taxon>
        <taxon>Anthoathecata</taxon>
        <taxon>Aplanulata</taxon>
        <taxon>Hydridae</taxon>
        <taxon>Hydra</taxon>
    </lineage>
</organism>
<dbReference type="Pfam" id="PF14968">
    <property type="entry name" value="CCDC84"/>
    <property type="match status" value="1"/>
</dbReference>
<dbReference type="RefSeq" id="XP_065656053.1">
    <property type="nucleotide sequence ID" value="XM_065799981.1"/>
</dbReference>
<sequence length="323" mass="37689">MTSYSYCNVCRINHTLGKKHNFTKKHKLALKILIEKFGKKISECYIYFQNPVIFEAKSEDESSMTVWCHFCKTNCIKHVTDKFKTILYGGIFEHLSSEKHWKSTDEFWITNSVDQKEKSTFLISMADMLLYKKKLVPLVEQFEIKEIARTLDIANSIKVKEKNNLAICSSFKISSDNVVYKTEKNKFGILQNPLGIHQGVRVWRGGIVKYKMNSDQIIQTKYTQKNQVEIKFNTVAKNVHTGAVPPWLCNDECDQSSQMGPSTKEFEDYIIKTKKRKLNPNRVGAKFDHKTDEIQKDWLPSFGRVWTSGPRWKSRNEFKDKDE</sequence>
<proteinExistence type="predicted"/>